<gene>
    <name evidence="1" type="ORF">SAMN05421811_103206</name>
</gene>
<dbReference type="EMBL" id="FOHX01000003">
    <property type="protein sequence ID" value="SET49068.1"/>
    <property type="molecule type" value="Genomic_DNA"/>
</dbReference>
<keyword evidence="2" id="KW-1185">Reference proteome</keyword>
<dbReference type="STRING" id="568860.SAMN05421811_103206"/>
<name>A0A1I0EVA4_9ACTN</name>
<evidence type="ECO:0000313" key="1">
    <source>
        <dbReference type="EMBL" id="SET49068.1"/>
    </source>
</evidence>
<accession>A0A1I0EVA4</accession>
<evidence type="ECO:0000313" key="2">
    <source>
        <dbReference type="Proteomes" id="UP000199361"/>
    </source>
</evidence>
<sequence>MSIPCYPSGTKEWMHSGVVTGTYTPTTPVYMAVMPYDVEPERDGDVWHEAEWHTATGTVRAMYGGDTGIGTLNEGKYVIWVKPVTAQEEPLIRSGPINIT</sequence>
<reference evidence="1 2" key="1">
    <citation type="submission" date="2016-10" db="EMBL/GenBank/DDBJ databases">
        <authorList>
            <person name="de Groot N.N."/>
        </authorList>
    </citation>
    <scope>NUCLEOTIDE SEQUENCE [LARGE SCALE GENOMIC DNA]</scope>
    <source>
        <strain evidence="1 2">CGMCC 4.5598</strain>
    </source>
</reference>
<dbReference type="Proteomes" id="UP000199361">
    <property type="component" value="Unassembled WGS sequence"/>
</dbReference>
<protein>
    <submittedName>
        <fullName evidence="1">Uncharacterized protein</fullName>
    </submittedName>
</protein>
<dbReference type="AlphaFoldDB" id="A0A1I0EVA4"/>
<proteinExistence type="predicted"/>
<organism evidence="1 2">
    <name type="scientific">Nonomuraea wenchangensis</name>
    <dbReference type="NCBI Taxonomy" id="568860"/>
    <lineage>
        <taxon>Bacteria</taxon>
        <taxon>Bacillati</taxon>
        <taxon>Actinomycetota</taxon>
        <taxon>Actinomycetes</taxon>
        <taxon>Streptosporangiales</taxon>
        <taxon>Streptosporangiaceae</taxon>
        <taxon>Nonomuraea</taxon>
    </lineage>
</organism>